<feature type="transmembrane region" description="Helical" evidence="1">
    <location>
        <begin position="84"/>
        <end position="101"/>
    </location>
</feature>
<name>A0AAU9E0I8_9FIRM</name>
<accession>A0AAU9E0I8</accession>
<evidence type="ECO:0000259" key="2">
    <source>
        <dbReference type="Pfam" id="PF24709"/>
    </source>
</evidence>
<keyword evidence="1" id="KW-0472">Membrane</keyword>
<organism evidence="3 4">
    <name type="scientific">Helicovermis profundi</name>
    <dbReference type="NCBI Taxonomy" id="3065157"/>
    <lineage>
        <taxon>Bacteria</taxon>
        <taxon>Bacillati</taxon>
        <taxon>Bacillota</taxon>
        <taxon>Clostridia</taxon>
        <taxon>Helicovermis</taxon>
    </lineage>
</organism>
<feature type="domain" description="DUF7670" evidence="2">
    <location>
        <begin position="10"/>
        <end position="132"/>
    </location>
</feature>
<sequence>MTKTKYTAIKVTNLIRWTARILATVIITLALFMVIASIWNYLTTGKADPYAIENYPAIENLIPITLGLSIVGLGIAWRWEGIGGTITLVFQVLTFAVHHWLLTPRPYPYPLTIIISATGILFIVCWWLTRKRIISENSV</sequence>
<evidence type="ECO:0000313" key="4">
    <source>
        <dbReference type="Proteomes" id="UP001321786"/>
    </source>
</evidence>
<feature type="transmembrane region" description="Helical" evidence="1">
    <location>
        <begin position="107"/>
        <end position="128"/>
    </location>
</feature>
<keyword evidence="1" id="KW-1133">Transmembrane helix</keyword>
<dbReference type="Proteomes" id="UP001321786">
    <property type="component" value="Chromosome"/>
</dbReference>
<keyword evidence="1" id="KW-0812">Transmembrane</keyword>
<dbReference type="Pfam" id="PF24709">
    <property type="entry name" value="DUF7670"/>
    <property type="match status" value="1"/>
</dbReference>
<dbReference type="AlphaFoldDB" id="A0AAU9E0I8"/>
<dbReference type="RefSeq" id="WP_338536398.1">
    <property type="nucleotide sequence ID" value="NZ_AP028654.1"/>
</dbReference>
<keyword evidence="4" id="KW-1185">Reference proteome</keyword>
<proteinExistence type="predicted"/>
<dbReference type="EMBL" id="AP028654">
    <property type="protein sequence ID" value="BEP28051.1"/>
    <property type="molecule type" value="Genomic_DNA"/>
</dbReference>
<reference evidence="3 4" key="1">
    <citation type="submission" date="2023-08" db="EMBL/GenBank/DDBJ databases">
        <title>Helicovermis profunda gen. nov., sp. nov., a novel mesophilic, fermentative bacterium within the Bacillota from a deep-sea hydrothermal vent chimney.</title>
        <authorList>
            <person name="Miyazaki U."/>
            <person name="Mizutani D."/>
            <person name="Hashimoto Y."/>
            <person name="Tame A."/>
            <person name="Sawayama S."/>
            <person name="Miyazaki J."/>
            <person name="Takai K."/>
            <person name="Nakagawa S."/>
        </authorList>
    </citation>
    <scope>NUCLEOTIDE SEQUENCE [LARGE SCALE GENOMIC DNA]</scope>
    <source>
        <strain evidence="3 4">S502</strain>
    </source>
</reference>
<protein>
    <recommendedName>
        <fullName evidence="2">DUF7670 domain-containing protein</fullName>
    </recommendedName>
</protein>
<evidence type="ECO:0000313" key="3">
    <source>
        <dbReference type="EMBL" id="BEP28051.1"/>
    </source>
</evidence>
<evidence type="ECO:0000256" key="1">
    <source>
        <dbReference type="SAM" id="Phobius"/>
    </source>
</evidence>
<dbReference type="InterPro" id="IPR056087">
    <property type="entry name" value="DUF7670"/>
</dbReference>
<feature type="transmembrane region" description="Helical" evidence="1">
    <location>
        <begin position="21"/>
        <end position="41"/>
    </location>
</feature>
<dbReference type="KEGG" id="hprf:HLPR_03820"/>
<feature type="transmembrane region" description="Helical" evidence="1">
    <location>
        <begin position="61"/>
        <end position="77"/>
    </location>
</feature>
<gene>
    <name evidence="3" type="ORF">HLPR_03820</name>
</gene>